<dbReference type="PROSITE" id="PS51257">
    <property type="entry name" value="PROKAR_LIPOPROTEIN"/>
    <property type="match status" value="1"/>
</dbReference>
<dbReference type="Proteomes" id="UP001598138">
    <property type="component" value="Unassembled WGS sequence"/>
</dbReference>
<name>A0ABW6DHZ7_9BACT</name>
<feature type="signal peptide" evidence="1">
    <location>
        <begin position="1"/>
        <end position="23"/>
    </location>
</feature>
<evidence type="ECO:0000256" key="1">
    <source>
        <dbReference type="SAM" id="SignalP"/>
    </source>
</evidence>
<keyword evidence="1" id="KW-0732">Signal</keyword>
<organism evidence="2 3">
    <name type="scientific">Aquirufa avitistagni</name>
    <dbReference type="NCBI Taxonomy" id="3104728"/>
    <lineage>
        <taxon>Bacteria</taxon>
        <taxon>Pseudomonadati</taxon>
        <taxon>Bacteroidota</taxon>
        <taxon>Cytophagia</taxon>
        <taxon>Cytophagales</taxon>
        <taxon>Flectobacillaceae</taxon>
        <taxon>Aquirufa</taxon>
    </lineage>
</organism>
<evidence type="ECO:0008006" key="4">
    <source>
        <dbReference type="Google" id="ProtNLM"/>
    </source>
</evidence>
<gene>
    <name evidence="2" type="ORF">U0R10_10925</name>
</gene>
<protein>
    <recommendedName>
        <fullName evidence="4">Lipoprotein</fullName>
    </recommendedName>
</protein>
<reference evidence="2 3" key="1">
    <citation type="submission" date="2024-03" db="EMBL/GenBank/DDBJ databases">
        <title>Aquirufa genome sequencing.</title>
        <authorList>
            <person name="Pitt A."/>
            <person name="Hahn M.W."/>
        </authorList>
    </citation>
    <scope>NUCLEOTIDE SEQUENCE [LARGE SCALE GENOMIC DNA]</scope>
    <source>
        <strain evidence="2 3">OSTEICH-129V</strain>
    </source>
</reference>
<dbReference type="RefSeq" id="WP_377984006.1">
    <property type="nucleotide sequence ID" value="NZ_JBBKXZ010000004.1"/>
</dbReference>
<proteinExistence type="predicted"/>
<evidence type="ECO:0000313" key="3">
    <source>
        <dbReference type="Proteomes" id="UP001598138"/>
    </source>
</evidence>
<accession>A0ABW6DHZ7</accession>
<comment type="caution">
    <text evidence="2">The sequence shown here is derived from an EMBL/GenBank/DDBJ whole genome shotgun (WGS) entry which is preliminary data.</text>
</comment>
<keyword evidence="3" id="KW-1185">Reference proteome</keyword>
<feature type="chain" id="PRO_5047031132" description="Lipoprotein" evidence="1">
    <location>
        <begin position="24"/>
        <end position="183"/>
    </location>
</feature>
<sequence>MRLRSYLVCFVLAWSLASCTLPAYIVQEYTKLPEGLSKKEYKRVVEERNSRISSELGYVKMYDLVKVSSVEKRNKLFLERELFEHSFVLPKDSSVIAENLKRLISINNRLKVWPSVYEKVYGNKLNPHYWSFWMSHEKQQLVRDSIDRATLPILAVSQYRFDPTYYIVYKQSMKIKKFQQARK</sequence>
<evidence type="ECO:0000313" key="2">
    <source>
        <dbReference type="EMBL" id="MFD3395133.1"/>
    </source>
</evidence>
<dbReference type="EMBL" id="JBBKXZ010000004">
    <property type="protein sequence ID" value="MFD3395133.1"/>
    <property type="molecule type" value="Genomic_DNA"/>
</dbReference>